<gene>
    <name evidence="7" type="ORF">COX41_02380</name>
</gene>
<evidence type="ECO:0000256" key="4">
    <source>
        <dbReference type="ARBA" id="ARBA00023284"/>
    </source>
</evidence>
<sequence length="488" mass="55501">MGQRIFRRVSLGIMMCVLATGLVFAGSPLPNPPHKGEGILTVNIQGVFNAKVSLSPFKGLKTVEPIATVADVRGNKSAKIKIPAQYFPGEFLLRLDYRAKEADAPYPAERIIYINQQNIEITVNPPYINNDEKTKFNSGEKENTVFSAFMKENNAKRMPLDLLRQFLLSYDQPKSKLYTEGVKEFEQRRVEYNTWLANQAKIHSKLYVSRLFQFQYIPAIIWSGDAKERVNQILKNYFEGINFSDPLIIRSRELSRFMDGYMGLYGMQATTVALRDSLFTQAGSVACEKASKGDPQVYGWMVDYFYTGYESYDIKPGITMLQKHINNPDCFTSKKQQITQRLESMARLVPGALAPDFTMNDNIGKSFKFYQWKPQARNKLILFWTTTCSDCLKLVGELSEWYKQPANKKKLDIVAINLDEPEVKIGKWKAVIANLSSWKHLHAEEGVNSPIAREYAILSMPVMFLIGSKNNVIVSTPGTIEQLVKDLK</sequence>
<name>A0A2G9YM09_9BACT</name>
<evidence type="ECO:0000256" key="5">
    <source>
        <dbReference type="SAM" id="SignalP"/>
    </source>
</evidence>
<dbReference type="InterPro" id="IPR050553">
    <property type="entry name" value="Thioredoxin_ResA/DsbE_sf"/>
</dbReference>
<accession>A0A2G9YM09</accession>
<dbReference type="InterPro" id="IPR036249">
    <property type="entry name" value="Thioredoxin-like_sf"/>
</dbReference>
<dbReference type="GO" id="GO:0017004">
    <property type="term" value="P:cytochrome complex assembly"/>
    <property type="evidence" value="ECO:0007669"/>
    <property type="project" value="UniProtKB-KW"/>
</dbReference>
<feature type="signal peptide" evidence="5">
    <location>
        <begin position="1"/>
        <end position="25"/>
    </location>
</feature>
<dbReference type="GO" id="GO:0030313">
    <property type="term" value="C:cell envelope"/>
    <property type="evidence" value="ECO:0007669"/>
    <property type="project" value="UniProtKB-SubCell"/>
</dbReference>
<dbReference type="PANTHER" id="PTHR42852:SF6">
    <property type="entry name" value="THIOL:DISULFIDE INTERCHANGE PROTEIN DSBE"/>
    <property type="match status" value="1"/>
</dbReference>
<comment type="subcellular location">
    <subcellularLocation>
        <location evidence="1">Cell envelope</location>
    </subcellularLocation>
</comment>
<dbReference type="SUPFAM" id="SSF52833">
    <property type="entry name" value="Thioredoxin-like"/>
    <property type="match status" value="1"/>
</dbReference>
<evidence type="ECO:0000259" key="6">
    <source>
        <dbReference type="PROSITE" id="PS51352"/>
    </source>
</evidence>
<dbReference type="AlphaFoldDB" id="A0A2G9YM09"/>
<dbReference type="EMBL" id="PCRK01000051">
    <property type="protein sequence ID" value="PIP19531.1"/>
    <property type="molecule type" value="Genomic_DNA"/>
</dbReference>
<dbReference type="InterPro" id="IPR012336">
    <property type="entry name" value="Thioredoxin-like_fold"/>
</dbReference>
<dbReference type="PANTHER" id="PTHR42852">
    <property type="entry name" value="THIOL:DISULFIDE INTERCHANGE PROTEIN DSBE"/>
    <property type="match status" value="1"/>
</dbReference>
<keyword evidence="3" id="KW-1015">Disulfide bond</keyword>
<dbReference type="CDD" id="cd02966">
    <property type="entry name" value="TlpA_like_family"/>
    <property type="match status" value="1"/>
</dbReference>
<evidence type="ECO:0000313" key="7">
    <source>
        <dbReference type="EMBL" id="PIP19531.1"/>
    </source>
</evidence>
<feature type="domain" description="Thioredoxin" evidence="6">
    <location>
        <begin position="348"/>
        <end position="488"/>
    </location>
</feature>
<proteinExistence type="predicted"/>
<comment type="caution">
    <text evidence="7">The sequence shown here is derived from an EMBL/GenBank/DDBJ whole genome shotgun (WGS) entry which is preliminary data.</text>
</comment>
<evidence type="ECO:0000256" key="2">
    <source>
        <dbReference type="ARBA" id="ARBA00022748"/>
    </source>
</evidence>
<keyword evidence="2" id="KW-0201">Cytochrome c-type biogenesis</keyword>
<feature type="chain" id="PRO_5013849852" evidence="5">
    <location>
        <begin position="26"/>
        <end position="488"/>
    </location>
</feature>
<evidence type="ECO:0000256" key="3">
    <source>
        <dbReference type="ARBA" id="ARBA00023157"/>
    </source>
</evidence>
<dbReference type="Gene3D" id="3.40.30.10">
    <property type="entry name" value="Glutaredoxin"/>
    <property type="match status" value="1"/>
</dbReference>
<evidence type="ECO:0000313" key="8">
    <source>
        <dbReference type="Proteomes" id="UP000231292"/>
    </source>
</evidence>
<protein>
    <submittedName>
        <fullName evidence="7">Alkyl hydroperoxide reductase</fullName>
    </submittedName>
</protein>
<dbReference type="Pfam" id="PF13905">
    <property type="entry name" value="Thioredoxin_8"/>
    <property type="match status" value="1"/>
</dbReference>
<dbReference type="InterPro" id="IPR013766">
    <property type="entry name" value="Thioredoxin_domain"/>
</dbReference>
<dbReference type="PROSITE" id="PS51352">
    <property type="entry name" value="THIOREDOXIN_2"/>
    <property type="match status" value="1"/>
</dbReference>
<keyword evidence="4" id="KW-0676">Redox-active center</keyword>
<evidence type="ECO:0000256" key="1">
    <source>
        <dbReference type="ARBA" id="ARBA00004196"/>
    </source>
</evidence>
<reference evidence="7 8" key="1">
    <citation type="submission" date="2017-09" db="EMBL/GenBank/DDBJ databases">
        <title>Depth-based differentiation of microbial function through sediment-hosted aquifers and enrichment of novel symbionts in the deep terrestrial subsurface.</title>
        <authorList>
            <person name="Probst A.J."/>
            <person name="Ladd B."/>
            <person name="Jarett J.K."/>
            <person name="Geller-Mcgrath D.E."/>
            <person name="Sieber C.M."/>
            <person name="Emerson J.B."/>
            <person name="Anantharaman K."/>
            <person name="Thomas B.C."/>
            <person name="Malmstrom R."/>
            <person name="Stieglmeier M."/>
            <person name="Klingl A."/>
            <person name="Woyke T."/>
            <person name="Ryan C.M."/>
            <person name="Banfield J.F."/>
        </authorList>
    </citation>
    <scope>NUCLEOTIDE SEQUENCE [LARGE SCALE GENOMIC DNA]</scope>
    <source>
        <strain evidence="7">CG23_combo_of_CG06-09_8_20_14_all_41_10</strain>
    </source>
</reference>
<keyword evidence="5" id="KW-0732">Signal</keyword>
<organism evidence="7 8">
    <name type="scientific">Candidatus Sherwoodlollariibacterium unditelluris</name>
    <dbReference type="NCBI Taxonomy" id="1974757"/>
    <lineage>
        <taxon>Bacteria</taxon>
        <taxon>Pseudomonadati</taxon>
        <taxon>Candidatus Omnitrophota</taxon>
        <taxon>Candidatus Sherwoodlollariibacterium</taxon>
    </lineage>
</organism>
<dbReference type="Proteomes" id="UP000231292">
    <property type="component" value="Unassembled WGS sequence"/>
</dbReference>